<dbReference type="AlphaFoldDB" id="X0YS52"/>
<evidence type="ECO:0000313" key="1">
    <source>
        <dbReference type="EMBL" id="GAG49647.1"/>
    </source>
</evidence>
<gene>
    <name evidence="1" type="ORF">S01H1_75475</name>
</gene>
<protein>
    <recommendedName>
        <fullName evidence="2">DNA methylase N-4/N-6 domain-containing protein</fullName>
    </recommendedName>
</protein>
<accession>X0YS52</accession>
<dbReference type="EMBL" id="BARS01050574">
    <property type="protein sequence ID" value="GAG49647.1"/>
    <property type="molecule type" value="Genomic_DNA"/>
</dbReference>
<proteinExistence type="predicted"/>
<sequence>MAIIAITDPPYGINIVSKDGKVGGEKLCATGTYRPIINDETTEAAQKMYEIIKNGFADKFIIFGGNYFTDFLPSSPCWVIWDKKGE</sequence>
<organism evidence="1">
    <name type="scientific">marine sediment metagenome</name>
    <dbReference type="NCBI Taxonomy" id="412755"/>
    <lineage>
        <taxon>unclassified sequences</taxon>
        <taxon>metagenomes</taxon>
        <taxon>ecological metagenomes</taxon>
    </lineage>
</organism>
<comment type="caution">
    <text evidence="1">The sequence shown here is derived from an EMBL/GenBank/DDBJ whole genome shotgun (WGS) entry which is preliminary data.</text>
</comment>
<reference evidence="1" key="1">
    <citation type="journal article" date="2014" name="Front. Microbiol.">
        <title>High frequency of phylogenetically diverse reductive dehalogenase-homologous genes in deep subseafloor sedimentary metagenomes.</title>
        <authorList>
            <person name="Kawai M."/>
            <person name="Futagami T."/>
            <person name="Toyoda A."/>
            <person name="Takaki Y."/>
            <person name="Nishi S."/>
            <person name="Hori S."/>
            <person name="Arai W."/>
            <person name="Tsubouchi T."/>
            <person name="Morono Y."/>
            <person name="Uchiyama I."/>
            <person name="Ito T."/>
            <person name="Fujiyama A."/>
            <person name="Inagaki F."/>
            <person name="Takami H."/>
        </authorList>
    </citation>
    <scope>NUCLEOTIDE SEQUENCE</scope>
    <source>
        <strain evidence="1">Expedition CK06-06</strain>
    </source>
</reference>
<evidence type="ECO:0008006" key="2">
    <source>
        <dbReference type="Google" id="ProtNLM"/>
    </source>
</evidence>
<name>X0YS52_9ZZZZ</name>